<dbReference type="EMBL" id="GIKN01002259">
    <property type="protein sequence ID" value="NIE44532.1"/>
    <property type="molecule type" value="Transcribed_RNA"/>
</dbReference>
<accession>A0A6G5A0J5</accession>
<name>A0A6G5A0J5_RHIMP</name>
<keyword evidence="1" id="KW-0812">Transmembrane</keyword>
<sequence>MAHFSIKTNINFVWSNSRPYKMPHFCMLGAVLVTVFSSCQQGKARLVECTKVLYTYFGSVVYIVPAVYCVFDVQVAHKFA</sequence>
<evidence type="ECO:0000313" key="2">
    <source>
        <dbReference type="EMBL" id="NIE44532.1"/>
    </source>
</evidence>
<keyword evidence="1" id="KW-0472">Membrane</keyword>
<keyword evidence="1" id="KW-1133">Transmembrane helix</keyword>
<dbReference type="AlphaFoldDB" id="A0A6G5A0J5"/>
<protein>
    <submittedName>
        <fullName evidence="2">Uncharacterized protein</fullName>
    </submittedName>
</protein>
<feature type="transmembrane region" description="Helical" evidence="1">
    <location>
        <begin position="53"/>
        <end position="71"/>
    </location>
</feature>
<evidence type="ECO:0000256" key="1">
    <source>
        <dbReference type="SAM" id="Phobius"/>
    </source>
</evidence>
<reference evidence="2" key="1">
    <citation type="submission" date="2020-03" db="EMBL/GenBank/DDBJ databases">
        <title>A transcriptome and proteome of the tick Rhipicephalus microplus shaped by the genetic composition of its hosts and developmental stage.</title>
        <authorList>
            <person name="Garcia G.R."/>
            <person name="Ribeiro J.M.C."/>
            <person name="Maruyama S.R."/>
            <person name="Gardinasse L.G."/>
            <person name="Nelson K."/>
            <person name="Ferreira B.R."/>
            <person name="Andrade T.G."/>
            <person name="Santos I.K.F.M."/>
        </authorList>
    </citation>
    <scope>NUCLEOTIDE SEQUENCE</scope>
    <source>
        <strain evidence="2">NSGR</strain>
        <tissue evidence="2">Salivary glands</tissue>
    </source>
</reference>
<organism evidence="2">
    <name type="scientific">Rhipicephalus microplus</name>
    <name type="common">Cattle tick</name>
    <name type="synonym">Boophilus microplus</name>
    <dbReference type="NCBI Taxonomy" id="6941"/>
    <lineage>
        <taxon>Eukaryota</taxon>
        <taxon>Metazoa</taxon>
        <taxon>Ecdysozoa</taxon>
        <taxon>Arthropoda</taxon>
        <taxon>Chelicerata</taxon>
        <taxon>Arachnida</taxon>
        <taxon>Acari</taxon>
        <taxon>Parasitiformes</taxon>
        <taxon>Ixodida</taxon>
        <taxon>Ixodoidea</taxon>
        <taxon>Ixodidae</taxon>
        <taxon>Rhipicephalinae</taxon>
        <taxon>Rhipicephalus</taxon>
        <taxon>Boophilus</taxon>
    </lineage>
</organism>
<proteinExistence type="predicted"/>